<dbReference type="Pfam" id="PF13374">
    <property type="entry name" value="TPR_10"/>
    <property type="match status" value="1"/>
</dbReference>
<dbReference type="InterPro" id="IPR027417">
    <property type="entry name" value="P-loop_NTPase"/>
</dbReference>
<dbReference type="SMART" id="SM00028">
    <property type="entry name" value="TPR"/>
    <property type="match status" value="3"/>
</dbReference>
<proteinExistence type="predicted"/>
<dbReference type="PRINTS" id="PR00364">
    <property type="entry name" value="DISEASERSIST"/>
</dbReference>
<gene>
    <name evidence="2" type="ORF">J4709_01425</name>
</gene>
<dbReference type="Proteomes" id="UP000680206">
    <property type="component" value="Unassembled WGS sequence"/>
</dbReference>
<dbReference type="Gene3D" id="1.25.40.10">
    <property type="entry name" value="Tetratricopeptide repeat domain"/>
    <property type="match status" value="1"/>
</dbReference>
<protein>
    <submittedName>
        <fullName evidence="2">Tetratricopeptide repeat protein</fullName>
    </submittedName>
</protein>
<dbReference type="Gene3D" id="3.40.50.300">
    <property type="entry name" value="P-loop containing nucleotide triphosphate hydrolases"/>
    <property type="match status" value="1"/>
</dbReference>
<dbReference type="Pfam" id="PF13424">
    <property type="entry name" value="TPR_12"/>
    <property type="match status" value="1"/>
</dbReference>
<dbReference type="SUPFAM" id="SSF48452">
    <property type="entry name" value="TPR-like"/>
    <property type="match status" value="1"/>
</dbReference>
<keyword evidence="1" id="KW-0802">TPR repeat</keyword>
<accession>A0ABS3RHQ7</accession>
<dbReference type="SUPFAM" id="SSF52540">
    <property type="entry name" value="P-loop containing nucleoside triphosphate hydrolases"/>
    <property type="match status" value="1"/>
</dbReference>
<evidence type="ECO:0000256" key="1">
    <source>
        <dbReference type="PROSITE-ProRule" id="PRU00339"/>
    </source>
</evidence>
<dbReference type="RefSeq" id="WP_208235962.1">
    <property type="nucleotide sequence ID" value="NZ_JAGEPF010000001.1"/>
</dbReference>
<keyword evidence="3" id="KW-1185">Reference proteome</keyword>
<dbReference type="EMBL" id="JAGEPF010000001">
    <property type="protein sequence ID" value="MBO2456247.1"/>
    <property type="molecule type" value="Genomic_DNA"/>
</dbReference>
<comment type="caution">
    <text evidence="2">The sequence shown here is derived from an EMBL/GenBank/DDBJ whole genome shotgun (WGS) entry which is preliminary data.</text>
</comment>
<organism evidence="2 3">
    <name type="scientific">Actinomadura violacea</name>
    <dbReference type="NCBI Taxonomy" id="2819934"/>
    <lineage>
        <taxon>Bacteria</taxon>
        <taxon>Bacillati</taxon>
        <taxon>Actinomycetota</taxon>
        <taxon>Actinomycetes</taxon>
        <taxon>Streptosporangiales</taxon>
        <taxon>Thermomonosporaceae</taxon>
        <taxon>Actinomadura</taxon>
    </lineage>
</organism>
<dbReference type="PANTHER" id="PTHR47691:SF3">
    <property type="entry name" value="HTH-TYPE TRANSCRIPTIONAL REGULATOR RV0890C-RELATED"/>
    <property type="match status" value="1"/>
</dbReference>
<evidence type="ECO:0000313" key="2">
    <source>
        <dbReference type="EMBL" id="MBO2456247.1"/>
    </source>
</evidence>
<sequence>MADDQHGDANRFEGHARNVVQAQRVEVMNVYGAHEDPPDPPYALPPPPSRFQDRAPLLRLASEAASADRPGGEPAVIIVAGLRGVGKTAMAVHWAGLERERFPDGLLYADLGGGLSRRGLGGGLGETATSLLEQLGVSGEHLPRSDQGRLALLRTRLARRKVFLLLDNARLPGEVERLLPPSPGSVVFVTTDGALSEVGDLAGRHGAEVILLRELSERDGLALLRALVGDETVDRDVEGARALLRVCGGWPLAIRLAAGRLKVRRGTRLADLAARLEAARDGTGGGPRPAPHGEWTVHVLGDEVYAEMPDELRRAYRLLSLHPRGGDRPTPVPGGERGPALRFGTGAAAALLGVPEPDAADLLDALVDRHVLDEDAGRYLFPDLIRAHARNLADGEDEAGAAVRRVSDWYLRAAVQADLAVNAHRPTSGPVFRELRGAPSPYGTGRAAVSAALAWLSAEHRNLCAVVQHAGDRGWHGLVWQLCEALWGFYFSLKHYDQWIETHRIGLRAAEELGDPAARFRMGVQLGRALYETRRFREAHEVLERTLEITADPLDRATVLEFIGRAHQDAGDPERALDYLRQSCDLEERHDRPRGVAIKLHHIGRARHALGDAAEALRCLRRAQSLFAAVPDPYNEARVRATLGALHLAAGRFAEAAADLDAALETMRAEGRTFQTAEITEALAELAAATGDAGRAAELRRAAAAAYDAVGSLKGEELRNPPS</sequence>
<reference evidence="2 3" key="1">
    <citation type="submission" date="2021-03" db="EMBL/GenBank/DDBJ databases">
        <title>Actinomadura violae sp. nov., isolated from lichen in Thailand.</title>
        <authorList>
            <person name="Kanchanasin P."/>
            <person name="Saeng-In P."/>
            <person name="Phongsopitanun W."/>
            <person name="Yuki M."/>
            <person name="Kudo T."/>
            <person name="Ohkuma M."/>
            <person name="Tanasupawat S."/>
        </authorList>
    </citation>
    <scope>NUCLEOTIDE SEQUENCE [LARGE SCALE GENOMIC DNA]</scope>
    <source>
        <strain evidence="2 3">LCR2-06</strain>
    </source>
</reference>
<dbReference type="PANTHER" id="PTHR47691">
    <property type="entry name" value="REGULATOR-RELATED"/>
    <property type="match status" value="1"/>
</dbReference>
<name>A0ABS3RHQ7_9ACTN</name>
<feature type="repeat" description="TPR" evidence="1">
    <location>
        <begin position="557"/>
        <end position="590"/>
    </location>
</feature>
<evidence type="ECO:0000313" key="3">
    <source>
        <dbReference type="Proteomes" id="UP000680206"/>
    </source>
</evidence>
<dbReference type="InterPro" id="IPR011990">
    <property type="entry name" value="TPR-like_helical_dom_sf"/>
</dbReference>
<dbReference type="InterPro" id="IPR019734">
    <property type="entry name" value="TPR_rpt"/>
</dbReference>
<dbReference type="PROSITE" id="PS50005">
    <property type="entry name" value="TPR"/>
    <property type="match status" value="1"/>
</dbReference>